<evidence type="ECO:0000259" key="14">
    <source>
        <dbReference type="Pfam" id="PF06397"/>
    </source>
</evidence>
<evidence type="ECO:0000256" key="2">
    <source>
        <dbReference type="ARBA" id="ARBA00001973"/>
    </source>
</evidence>
<evidence type="ECO:0000256" key="3">
    <source>
        <dbReference type="ARBA" id="ARBA00005941"/>
    </source>
</evidence>
<evidence type="ECO:0000256" key="7">
    <source>
        <dbReference type="ARBA" id="ARBA00022723"/>
    </source>
</evidence>
<dbReference type="PANTHER" id="PTHR36541:SF1">
    <property type="entry name" value="SUPEROXIDE REDUCTASE-RELATED"/>
    <property type="match status" value="1"/>
</dbReference>
<dbReference type="Pfam" id="PF06397">
    <property type="entry name" value="Desulfoferrod_N"/>
    <property type="match status" value="1"/>
</dbReference>
<dbReference type="Gene3D" id="2.60.40.730">
    <property type="entry name" value="SOR catalytic domain"/>
    <property type="match status" value="1"/>
</dbReference>
<dbReference type="InterPro" id="IPR051233">
    <property type="entry name" value="Desulfoferrodoxin_SOR"/>
</dbReference>
<dbReference type="Pfam" id="PF01880">
    <property type="entry name" value="Desulfoferrodox"/>
    <property type="match status" value="1"/>
</dbReference>
<comment type="cofactor">
    <cofactor evidence="2">
        <name>Cu(2+)</name>
        <dbReference type="ChEBI" id="CHEBI:29036"/>
    </cofactor>
</comment>
<dbReference type="InterPro" id="IPR004793">
    <property type="entry name" value="Desulfoferrodoxin_rbo"/>
</dbReference>
<dbReference type="PANTHER" id="PTHR36541">
    <property type="entry name" value="SUPEROXIDE REDUCTASE-RELATED"/>
    <property type="match status" value="1"/>
</dbReference>
<evidence type="ECO:0000313" key="16">
    <source>
        <dbReference type="Proteomes" id="UP001501510"/>
    </source>
</evidence>
<dbReference type="InterPro" id="IPR002742">
    <property type="entry name" value="Desulfoferrodoxin_Fe-bd_dom"/>
</dbReference>
<feature type="domain" description="Desulfoferrodoxin ferrous iron-binding" evidence="13">
    <location>
        <begin position="42"/>
        <end position="126"/>
    </location>
</feature>
<comment type="caution">
    <text evidence="15">The sequence shown here is derived from an EMBL/GenBank/DDBJ whole genome shotgun (WGS) entry which is preliminary data.</text>
</comment>
<dbReference type="CDD" id="cd00974">
    <property type="entry name" value="DSRD"/>
    <property type="match status" value="1"/>
</dbReference>
<dbReference type="SUPFAM" id="SSF49367">
    <property type="entry name" value="Superoxide reductase-like"/>
    <property type="match status" value="1"/>
</dbReference>
<comment type="similarity">
    <text evidence="3">Belongs to the desulfoferrodoxin family.</text>
</comment>
<evidence type="ECO:0000256" key="8">
    <source>
        <dbReference type="ARBA" id="ARBA00022982"/>
    </source>
</evidence>
<dbReference type="NCBIfam" id="TIGR00319">
    <property type="entry name" value="desulf_FeS4"/>
    <property type="match status" value="1"/>
</dbReference>
<dbReference type="RefSeq" id="WP_343760779.1">
    <property type="nucleotide sequence ID" value="NZ_BAAACG010000008.1"/>
</dbReference>
<proteinExistence type="inferred from homology"/>
<comment type="cofactor">
    <cofactor evidence="1">
        <name>Fe(3+)</name>
        <dbReference type="ChEBI" id="CHEBI:29034"/>
    </cofactor>
</comment>
<dbReference type="NCBIfam" id="TIGR00332">
    <property type="entry name" value="neela_ferrous"/>
    <property type="match status" value="1"/>
</dbReference>
<dbReference type="InterPro" id="IPR036073">
    <property type="entry name" value="Desulfoferrodoxin_Fe-bd_dom_sf"/>
</dbReference>
<dbReference type="NCBIfam" id="TIGR00320">
    <property type="entry name" value="dfx_rbo"/>
    <property type="match status" value="1"/>
</dbReference>
<dbReference type="Proteomes" id="UP001501510">
    <property type="component" value="Unassembled WGS sequence"/>
</dbReference>
<dbReference type="SUPFAM" id="SSF57802">
    <property type="entry name" value="Rubredoxin-like"/>
    <property type="match status" value="1"/>
</dbReference>
<evidence type="ECO:0000259" key="13">
    <source>
        <dbReference type="Pfam" id="PF01880"/>
    </source>
</evidence>
<keyword evidence="8" id="KW-0249">Electron transport</keyword>
<accession>A0ABN1JG46</accession>
<dbReference type="EC" id="1.15.1.2" evidence="4"/>
<reference evidence="15 16" key="1">
    <citation type="journal article" date="2019" name="Int. J. Syst. Evol. Microbiol.">
        <title>The Global Catalogue of Microorganisms (GCM) 10K type strain sequencing project: providing services to taxonomists for standard genome sequencing and annotation.</title>
        <authorList>
            <consortium name="The Broad Institute Genomics Platform"/>
            <consortium name="The Broad Institute Genome Sequencing Center for Infectious Disease"/>
            <person name="Wu L."/>
            <person name="Ma J."/>
        </authorList>
    </citation>
    <scope>NUCLEOTIDE SEQUENCE [LARGE SCALE GENOMIC DNA]</scope>
    <source>
        <strain evidence="15 16">JCM 1407</strain>
    </source>
</reference>
<evidence type="ECO:0000256" key="12">
    <source>
        <dbReference type="ARBA" id="ARBA00047448"/>
    </source>
</evidence>
<evidence type="ECO:0000256" key="6">
    <source>
        <dbReference type="ARBA" id="ARBA00022448"/>
    </source>
</evidence>
<evidence type="ECO:0000256" key="10">
    <source>
        <dbReference type="ARBA" id="ARBA00024690"/>
    </source>
</evidence>
<evidence type="ECO:0000256" key="11">
    <source>
        <dbReference type="ARBA" id="ARBA00031398"/>
    </source>
</evidence>
<sequence>MTKHLQIYKCNTCGNIVEILSSNGAPLVCCGKNMDLLKEQTADTSLEKHVPFIEEIEDGYKVKIGEKQDHPMIEKHYIQWIELISGKNIYRKELNPNDKPEAVFKIEKSEDVIAREYCNIHGLWKKNL</sequence>
<dbReference type="InterPro" id="IPR004462">
    <property type="entry name" value="Desulfoferrodoxin_N"/>
</dbReference>
<evidence type="ECO:0000256" key="9">
    <source>
        <dbReference type="ARBA" id="ARBA00023004"/>
    </source>
</evidence>
<evidence type="ECO:0000256" key="1">
    <source>
        <dbReference type="ARBA" id="ARBA00001965"/>
    </source>
</evidence>
<dbReference type="EMBL" id="BAAACG010000008">
    <property type="protein sequence ID" value="GAA0739001.1"/>
    <property type="molecule type" value="Genomic_DNA"/>
</dbReference>
<evidence type="ECO:0000256" key="4">
    <source>
        <dbReference type="ARBA" id="ARBA00012679"/>
    </source>
</evidence>
<keyword evidence="9" id="KW-0408">Iron</keyword>
<dbReference type="InterPro" id="IPR038094">
    <property type="entry name" value="Desulfoferrodoxin_N_sf"/>
</dbReference>
<keyword evidence="16" id="KW-1185">Reference proteome</keyword>
<dbReference type="Gene3D" id="2.20.28.100">
    <property type="entry name" value="Desulphoferrodoxin, N-terminal domain"/>
    <property type="match status" value="1"/>
</dbReference>
<evidence type="ECO:0000313" key="15">
    <source>
        <dbReference type="EMBL" id="GAA0739001.1"/>
    </source>
</evidence>
<protein>
    <recommendedName>
        <fullName evidence="5">Desulfoferrodoxin</fullName>
        <ecNumber evidence="4">1.15.1.2</ecNumber>
    </recommendedName>
    <alternativeName>
        <fullName evidence="11">Superoxide reductase</fullName>
    </alternativeName>
</protein>
<comment type="function">
    <text evidence="10">Catalyzes the one-electron reduction of superoxide anion radical to hydrogen peroxide at a nonheme ferrous iron center. Plays a fundamental role in case of oxidative stress via its superoxide detoxification activity.</text>
</comment>
<feature type="domain" description="Desulfoferrodoxin N-terminal" evidence="14">
    <location>
        <begin position="2"/>
        <end position="37"/>
    </location>
</feature>
<keyword evidence="6" id="KW-0813">Transport</keyword>
<name>A0ABN1JG46_9CLOT</name>
<keyword evidence="7" id="KW-0479">Metal-binding</keyword>
<gene>
    <name evidence="15" type="ORF">GCM10008906_17200</name>
</gene>
<evidence type="ECO:0000256" key="5">
    <source>
        <dbReference type="ARBA" id="ARBA00014839"/>
    </source>
</evidence>
<organism evidence="15 16">
    <name type="scientific">Clostridium oceanicum</name>
    <dbReference type="NCBI Taxonomy" id="1543"/>
    <lineage>
        <taxon>Bacteria</taxon>
        <taxon>Bacillati</taxon>
        <taxon>Bacillota</taxon>
        <taxon>Clostridia</taxon>
        <taxon>Eubacteriales</taxon>
        <taxon>Clostridiaceae</taxon>
        <taxon>Clostridium</taxon>
    </lineage>
</organism>
<comment type="catalytic activity">
    <reaction evidence="12">
        <text>reduced [rubredoxin] + superoxide + 2 H(+) = oxidized [rubredoxin] + H2O2</text>
        <dbReference type="Rhea" id="RHEA:21324"/>
        <dbReference type="Rhea" id="RHEA-COMP:10302"/>
        <dbReference type="Rhea" id="RHEA-COMP:10303"/>
        <dbReference type="ChEBI" id="CHEBI:15378"/>
        <dbReference type="ChEBI" id="CHEBI:16240"/>
        <dbReference type="ChEBI" id="CHEBI:18421"/>
        <dbReference type="ChEBI" id="CHEBI:29033"/>
        <dbReference type="ChEBI" id="CHEBI:29034"/>
        <dbReference type="EC" id="1.15.1.2"/>
    </reaction>
</comment>